<reference evidence="2 3" key="1">
    <citation type="submission" date="2013-03" db="EMBL/GenBank/DDBJ databases">
        <title>Draft genome sequence of Gracibacillus halophilus YIM-C55.5, a moderately halophilic and thermophilic organism from the Xiaochaidamu salt lake.</title>
        <authorList>
            <person name="Sugumar T."/>
            <person name="Polireddy D.R."/>
            <person name="Antony A."/>
            <person name="Madhava Y.R."/>
            <person name="Sivakumar N."/>
        </authorList>
    </citation>
    <scope>NUCLEOTIDE SEQUENCE [LARGE SCALE GENOMIC DNA]</scope>
    <source>
        <strain evidence="2 3">YIM-C55.5</strain>
    </source>
</reference>
<evidence type="ECO:0000313" key="2">
    <source>
        <dbReference type="EMBL" id="ENH98011.1"/>
    </source>
</evidence>
<keyword evidence="3" id="KW-1185">Reference proteome</keyword>
<dbReference type="eggNOG" id="ENOG5032QWV">
    <property type="taxonomic scope" value="Bacteria"/>
</dbReference>
<accession>N4WY79</accession>
<feature type="transmembrane region" description="Helical" evidence="1">
    <location>
        <begin position="80"/>
        <end position="104"/>
    </location>
</feature>
<dbReference type="InterPro" id="IPR021529">
    <property type="entry name" value="DUF2798"/>
</dbReference>
<comment type="caution">
    <text evidence="2">The sequence shown here is derived from an EMBL/GenBank/DDBJ whole genome shotgun (WGS) entry which is preliminary data.</text>
</comment>
<dbReference type="RefSeq" id="WP_003463740.1">
    <property type="nucleotide sequence ID" value="NZ_APML01000007.1"/>
</dbReference>
<gene>
    <name evidence="2" type="ORF">J416_02169</name>
</gene>
<keyword evidence="1" id="KW-0812">Transmembrane</keyword>
<protein>
    <recommendedName>
        <fullName evidence="4">DUF2798 domain-containing protein</fullName>
    </recommendedName>
</protein>
<feature type="transmembrane region" description="Helical" evidence="1">
    <location>
        <begin position="9"/>
        <end position="31"/>
    </location>
</feature>
<organism evidence="2 3">
    <name type="scientific">Gracilibacillus halophilus YIM-C55.5</name>
    <dbReference type="NCBI Taxonomy" id="1308866"/>
    <lineage>
        <taxon>Bacteria</taxon>
        <taxon>Bacillati</taxon>
        <taxon>Bacillota</taxon>
        <taxon>Bacilli</taxon>
        <taxon>Bacillales</taxon>
        <taxon>Bacillaceae</taxon>
        <taxon>Gracilibacillus</taxon>
    </lineage>
</organism>
<dbReference type="STRING" id="1308866.J416_02169"/>
<dbReference type="OrthoDB" id="7062363at2"/>
<evidence type="ECO:0008006" key="4">
    <source>
        <dbReference type="Google" id="ProtNLM"/>
    </source>
</evidence>
<feature type="transmembrane region" description="Helical" evidence="1">
    <location>
        <begin position="37"/>
        <end position="60"/>
    </location>
</feature>
<sequence length="160" mass="17782">MPTNKKESFIFGLMMCSGMVAVMASYNLFVIGTVEELTFHTVLIEVMCGFVLALLLDLFVVGPLAKKITFALPFDKSKKLLVVLNISAFMILGMVFFMSLFGLVMTYVGQGLSEYSMLGMYGTIFIKNFILALPLQLLVMGPLVRFVFTNVIQKNKAVVH</sequence>
<dbReference type="Pfam" id="PF11391">
    <property type="entry name" value="DUF2798"/>
    <property type="match status" value="2"/>
</dbReference>
<evidence type="ECO:0000313" key="3">
    <source>
        <dbReference type="Proteomes" id="UP000012283"/>
    </source>
</evidence>
<proteinExistence type="predicted"/>
<feature type="transmembrane region" description="Helical" evidence="1">
    <location>
        <begin position="124"/>
        <end position="148"/>
    </location>
</feature>
<dbReference type="AlphaFoldDB" id="N4WY79"/>
<dbReference type="EMBL" id="APML01000007">
    <property type="protein sequence ID" value="ENH98011.1"/>
    <property type="molecule type" value="Genomic_DNA"/>
</dbReference>
<keyword evidence="1" id="KW-1133">Transmembrane helix</keyword>
<keyword evidence="1" id="KW-0472">Membrane</keyword>
<dbReference type="PATRIC" id="fig|1308866.3.peg.438"/>
<name>N4WY79_9BACI</name>
<evidence type="ECO:0000256" key="1">
    <source>
        <dbReference type="SAM" id="Phobius"/>
    </source>
</evidence>
<dbReference type="Proteomes" id="UP000012283">
    <property type="component" value="Unassembled WGS sequence"/>
</dbReference>